<dbReference type="Pfam" id="PF11748">
    <property type="entry name" value="DUF3306"/>
    <property type="match status" value="1"/>
</dbReference>
<keyword evidence="3" id="KW-1185">Reference proteome</keyword>
<feature type="compositionally biased region" description="Low complexity" evidence="1">
    <location>
        <begin position="106"/>
        <end position="123"/>
    </location>
</feature>
<evidence type="ECO:0000256" key="1">
    <source>
        <dbReference type="SAM" id="MobiDB-lite"/>
    </source>
</evidence>
<evidence type="ECO:0000313" key="3">
    <source>
        <dbReference type="Proteomes" id="UP000013047"/>
    </source>
</evidence>
<reference evidence="2 3" key="1">
    <citation type="submission" date="2012-09" db="EMBL/GenBank/DDBJ databases">
        <title>Draft Genome Sequences of 6 Strains from Genus Thauera.</title>
        <authorList>
            <person name="Liu B."/>
            <person name="Shapleigh J.P."/>
            <person name="Frostegard A.H."/>
        </authorList>
    </citation>
    <scope>NUCLEOTIDE SEQUENCE [LARGE SCALE GENOMIC DNA]</scope>
    <source>
        <strain evidence="2 3">B4P</strain>
    </source>
</reference>
<name>N6YEG3_9RHOO</name>
<evidence type="ECO:0000313" key="2">
    <source>
        <dbReference type="EMBL" id="ENO92716.1"/>
    </source>
</evidence>
<accession>N6YEG3</accession>
<dbReference type="InterPro" id="IPR021735">
    <property type="entry name" value="DUF3306"/>
</dbReference>
<dbReference type="RefSeq" id="WP_004384345.1">
    <property type="nucleotide sequence ID" value="NZ_AMXF01000343.1"/>
</dbReference>
<comment type="caution">
    <text evidence="2">The sequence shown here is derived from an EMBL/GenBank/DDBJ whole genome shotgun (WGS) entry which is preliminary data.</text>
</comment>
<feature type="region of interest" description="Disordered" evidence="1">
    <location>
        <begin position="106"/>
        <end position="202"/>
    </location>
</feature>
<proteinExistence type="predicted"/>
<dbReference type="EMBL" id="AMXF01000343">
    <property type="protein sequence ID" value="ENO92716.1"/>
    <property type="molecule type" value="Genomic_DNA"/>
</dbReference>
<feature type="region of interest" description="Disordered" evidence="1">
    <location>
        <begin position="1"/>
        <end position="27"/>
    </location>
</feature>
<sequence length="202" mass="20148">TEPFAVAPAAPEGAAEPGALPGGAGEASLPAVESLSLSSDFTAFLKEEVSEALRRKALQKLFSDPHFNQMDGLDIYIDDYSQPDPIPPEILAKLRHAREWLMDDAATGPAADGGAIDAAVPVAGDGGQARVPEEGAESACASGEGGDSAEAEAAEALDGRRPPAASRVAPDPSVAGASAAELSATDSSVERASPAGGNASGS</sequence>
<feature type="non-terminal residue" evidence="2">
    <location>
        <position position="1"/>
    </location>
</feature>
<dbReference type="OrthoDB" id="8776025at2"/>
<dbReference type="AlphaFoldDB" id="N6YEG3"/>
<evidence type="ECO:0008006" key="4">
    <source>
        <dbReference type="Google" id="ProtNLM"/>
    </source>
</evidence>
<organism evidence="2 3">
    <name type="scientific">Thauera phenylacetica B4P</name>
    <dbReference type="NCBI Taxonomy" id="1234382"/>
    <lineage>
        <taxon>Bacteria</taxon>
        <taxon>Pseudomonadati</taxon>
        <taxon>Pseudomonadota</taxon>
        <taxon>Betaproteobacteria</taxon>
        <taxon>Rhodocyclales</taxon>
        <taxon>Zoogloeaceae</taxon>
        <taxon>Thauera</taxon>
    </lineage>
</organism>
<gene>
    <name evidence="2" type="ORF">C667_21974</name>
</gene>
<feature type="compositionally biased region" description="Low complexity" evidence="1">
    <location>
        <begin position="7"/>
        <end position="19"/>
    </location>
</feature>
<dbReference type="Proteomes" id="UP000013047">
    <property type="component" value="Unassembled WGS sequence"/>
</dbReference>
<protein>
    <recommendedName>
        <fullName evidence="4">DUF3306 domain-containing protein</fullName>
    </recommendedName>
</protein>